<reference evidence="1" key="1">
    <citation type="submission" date="2020-05" db="EMBL/GenBank/DDBJ databases">
        <title>WGS assembly of Panicum virgatum.</title>
        <authorList>
            <person name="Lovell J.T."/>
            <person name="Jenkins J."/>
            <person name="Shu S."/>
            <person name="Juenger T.E."/>
            <person name="Schmutz J."/>
        </authorList>
    </citation>
    <scope>NUCLEOTIDE SEQUENCE</scope>
    <source>
        <strain evidence="1">AP13</strain>
    </source>
</reference>
<keyword evidence="2" id="KW-1185">Reference proteome</keyword>
<dbReference type="Proteomes" id="UP000823388">
    <property type="component" value="Chromosome 9N"/>
</dbReference>
<proteinExistence type="predicted"/>
<evidence type="ECO:0000313" key="1">
    <source>
        <dbReference type="EMBL" id="KAG2537341.1"/>
    </source>
</evidence>
<protein>
    <submittedName>
        <fullName evidence="1">Uncharacterized protein</fullName>
    </submittedName>
</protein>
<dbReference type="AlphaFoldDB" id="A0A8T0MIX2"/>
<accession>A0A8T0MIX2</accession>
<sequence length="149" mass="16670">MLLLRHPLCWLSTYIALDATDPLSPDGLPLLALPAVASPQYKSSSESSFLSLDYKWWAHGEPWLKMVVDRLAMLGAGGGRPQDDSGLKSWWRHGLRHLLGYWHCPTPPLPQDEAVVACSQRCLSCLQGVWQNVQPLERYAHQPCCIPPT</sequence>
<gene>
    <name evidence="1" type="ORF">PVAP13_9NG117500</name>
</gene>
<organism evidence="1 2">
    <name type="scientific">Panicum virgatum</name>
    <name type="common">Blackwell switchgrass</name>
    <dbReference type="NCBI Taxonomy" id="38727"/>
    <lineage>
        <taxon>Eukaryota</taxon>
        <taxon>Viridiplantae</taxon>
        <taxon>Streptophyta</taxon>
        <taxon>Embryophyta</taxon>
        <taxon>Tracheophyta</taxon>
        <taxon>Spermatophyta</taxon>
        <taxon>Magnoliopsida</taxon>
        <taxon>Liliopsida</taxon>
        <taxon>Poales</taxon>
        <taxon>Poaceae</taxon>
        <taxon>PACMAD clade</taxon>
        <taxon>Panicoideae</taxon>
        <taxon>Panicodae</taxon>
        <taxon>Paniceae</taxon>
        <taxon>Panicinae</taxon>
        <taxon>Panicum</taxon>
        <taxon>Panicum sect. Hiantes</taxon>
    </lineage>
</organism>
<dbReference type="EMBL" id="CM029054">
    <property type="protein sequence ID" value="KAG2537341.1"/>
    <property type="molecule type" value="Genomic_DNA"/>
</dbReference>
<evidence type="ECO:0000313" key="2">
    <source>
        <dbReference type="Proteomes" id="UP000823388"/>
    </source>
</evidence>
<name>A0A8T0MIX2_PANVG</name>
<comment type="caution">
    <text evidence="1">The sequence shown here is derived from an EMBL/GenBank/DDBJ whole genome shotgun (WGS) entry which is preliminary data.</text>
</comment>